<dbReference type="EMBL" id="LR797339">
    <property type="protein sequence ID" value="CAB4204348.1"/>
    <property type="molecule type" value="Genomic_DNA"/>
</dbReference>
<name>A0A6J5S717_9CAUD</name>
<evidence type="ECO:0000256" key="2">
    <source>
        <dbReference type="PROSITE-ProRule" id="PRU00252"/>
    </source>
</evidence>
<dbReference type="PROSITE" id="PS50935">
    <property type="entry name" value="SSB"/>
    <property type="match status" value="1"/>
</dbReference>
<evidence type="ECO:0000313" key="3">
    <source>
        <dbReference type="EMBL" id="CAB4204348.1"/>
    </source>
</evidence>
<keyword evidence="1 2" id="KW-0238">DNA-binding</keyword>
<dbReference type="InterPro" id="IPR000424">
    <property type="entry name" value="Primosome_PriB/ssb"/>
</dbReference>
<dbReference type="SUPFAM" id="SSF50249">
    <property type="entry name" value="Nucleic acid-binding proteins"/>
    <property type="match status" value="1"/>
</dbReference>
<sequence length="21" mass="2342">MLNKCMIIGNLGADPEMRYTA</sequence>
<dbReference type="GO" id="GO:0003697">
    <property type="term" value="F:single-stranded DNA binding"/>
    <property type="evidence" value="ECO:0007669"/>
    <property type="project" value="InterPro"/>
</dbReference>
<reference evidence="3" key="1">
    <citation type="submission" date="2020-05" db="EMBL/GenBank/DDBJ databases">
        <authorList>
            <person name="Chiriac C."/>
            <person name="Salcher M."/>
            <person name="Ghai R."/>
            <person name="Kavagutti S V."/>
        </authorList>
    </citation>
    <scope>NUCLEOTIDE SEQUENCE</scope>
</reference>
<feature type="non-terminal residue" evidence="3">
    <location>
        <position position="21"/>
    </location>
</feature>
<accession>A0A6J5S717</accession>
<protein>
    <submittedName>
        <fullName evidence="3">Primosome PriB/single-strand DNA-binding</fullName>
    </submittedName>
</protein>
<organism evidence="3">
    <name type="scientific">uncultured Caudovirales phage</name>
    <dbReference type="NCBI Taxonomy" id="2100421"/>
    <lineage>
        <taxon>Viruses</taxon>
        <taxon>Duplodnaviria</taxon>
        <taxon>Heunggongvirae</taxon>
        <taxon>Uroviricota</taxon>
        <taxon>Caudoviricetes</taxon>
        <taxon>Peduoviridae</taxon>
        <taxon>Maltschvirus</taxon>
        <taxon>Maltschvirus maltsch</taxon>
    </lineage>
</organism>
<gene>
    <name evidence="3" type="ORF">UFOVP1383_60</name>
</gene>
<dbReference type="Gene3D" id="2.40.50.140">
    <property type="entry name" value="Nucleic acid-binding proteins"/>
    <property type="match status" value="1"/>
</dbReference>
<proteinExistence type="predicted"/>
<dbReference type="InterPro" id="IPR012340">
    <property type="entry name" value="NA-bd_OB-fold"/>
</dbReference>
<evidence type="ECO:0000256" key="1">
    <source>
        <dbReference type="ARBA" id="ARBA00023125"/>
    </source>
</evidence>